<feature type="region of interest" description="Disordered" evidence="1">
    <location>
        <begin position="1"/>
        <end position="38"/>
    </location>
</feature>
<sequence length="62" mass="6854">MWLHANRRDAPQQDTRATMRNVDSFASSRAPDQRRASRSSAVASVLSCFAKQKRTTPDSCGA</sequence>
<protein>
    <submittedName>
        <fullName evidence="2">Uncharacterized protein</fullName>
    </submittedName>
</protein>
<name>A0A1H4BX58_9BURK</name>
<proteinExistence type="predicted"/>
<evidence type="ECO:0000313" key="2">
    <source>
        <dbReference type="EMBL" id="SEA52771.1"/>
    </source>
</evidence>
<gene>
    <name evidence="2" type="ORF">SAMN05192564_1029</name>
</gene>
<evidence type="ECO:0000313" key="3">
    <source>
        <dbReference type="Proteomes" id="UP000198638"/>
    </source>
</evidence>
<evidence type="ECO:0000256" key="1">
    <source>
        <dbReference type="SAM" id="MobiDB-lite"/>
    </source>
</evidence>
<accession>A0A1H4BX58</accession>
<dbReference type="AlphaFoldDB" id="A0A1H4BX58"/>
<organism evidence="2 3">
    <name type="scientific">Paraburkholderia sartisoli</name>
    <dbReference type="NCBI Taxonomy" id="83784"/>
    <lineage>
        <taxon>Bacteria</taxon>
        <taxon>Pseudomonadati</taxon>
        <taxon>Pseudomonadota</taxon>
        <taxon>Betaproteobacteria</taxon>
        <taxon>Burkholderiales</taxon>
        <taxon>Burkholderiaceae</taxon>
        <taxon>Paraburkholderia</taxon>
    </lineage>
</organism>
<dbReference type="Proteomes" id="UP000198638">
    <property type="component" value="Unassembled WGS sequence"/>
</dbReference>
<reference evidence="3" key="1">
    <citation type="submission" date="2016-10" db="EMBL/GenBank/DDBJ databases">
        <authorList>
            <person name="Varghese N."/>
            <person name="Submissions S."/>
        </authorList>
    </citation>
    <scope>NUCLEOTIDE SEQUENCE [LARGE SCALE GENOMIC DNA]</scope>
    <source>
        <strain evidence="3">LMG 24000</strain>
    </source>
</reference>
<feature type="compositionally biased region" description="Basic and acidic residues" evidence="1">
    <location>
        <begin position="1"/>
        <end position="11"/>
    </location>
</feature>
<dbReference type="EMBL" id="FNRQ01000002">
    <property type="protein sequence ID" value="SEA52771.1"/>
    <property type="molecule type" value="Genomic_DNA"/>
</dbReference>
<keyword evidence="3" id="KW-1185">Reference proteome</keyword>